<dbReference type="GeneID" id="581038"/>
<accession>A0A7M7RF84</accession>
<sequence>MESEQSTRKSLKEYPGLMENGHPLAAKSSFCYVPTTRNDPADMNAFNSKVAPKGHSTYDRLFNQTEGYNNKLHRCDREHAKSKGLTVNDEEKVKVTPTLASSVYGHKLEQFVDPPGRAHVRVGHVNSEFYRRTGINIATSEY</sequence>
<dbReference type="OrthoDB" id="10057935at2759"/>
<evidence type="ECO:0000313" key="2">
    <source>
        <dbReference type="Proteomes" id="UP000007110"/>
    </source>
</evidence>
<protein>
    <submittedName>
        <fullName evidence="1">Uncharacterized protein</fullName>
    </submittedName>
</protein>
<dbReference type="PANTHER" id="PTHR34444:SF1">
    <property type="entry name" value="CILIA- AND FLAGELLA-ASSOCIATED PROTEIN 90"/>
    <property type="match status" value="1"/>
</dbReference>
<dbReference type="Pfam" id="PF15074">
    <property type="entry name" value="CFAP90"/>
    <property type="match status" value="1"/>
</dbReference>
<dbReference type="InParanoid" id="A0A7M7RF84"/>
<reference evidence="2" key="1">
    <citation type="submission" date="2015-02" db="EMBL/GenBank/DDBJ databases">
        <title>Genome sequencing for Strongylocentrotus purpuratus.</title>
        <authorList>
            <person name="Murali S."/>
            <person name="Liu Y."/>
            <person name="Vee V."/>
            <person name="English A."/>
            <person name="Wang M."/>
            <person name="Skinner E."/>
            <person name="Han Y."/>
            <person name="Muzny D.M."/>
            <person name="Worley K.C."/>
            <person name="Gibbs R.A."/>
        </authorList>
    </citation>
    <scope>NUCLEOTIDE SEQUENCE</scope>
</reference>
<reference evidence="1" key="2">
    <citation type="submission" date="2021-01" db="UniProtKB">
        <authorList>
            <consortium name="EnsemblMetazoa"/>
        </authorList>
    </citation>
    <scope>IDENTIFICATION</scope>
</reference>
<dbReference type="InterPro" id="IPR027901">
    <property type="entry name" value="CFAP90"/>
</dbReference>
<dbReference type="Proteomes" id="UP000007110">
    <property type="component" value="Unassembled WGS sequence"/>
</dbReference>
<keyword evidence="2" id="KW-1185">Reference proteome</keyword>
<organism evidence="1 2">
    <name type="scientific">Strongylocentrotus purpuratus</name>
    <name type="common">Purple sea urchin</name>
    <dbReference type="NCBI Taxonomy" id="7668"/>
    <lineage>
        <taxon>Eukaryota</taxon>
        <taxon>Metazoa</taxon>
        <taxon>Echinodermata</taxon>
        <taxon>Eleutherozoa</taxon>
        <taxon>Echinozoa</taxon>
        <taxon>Echinoidea</taxon>
        <taxon>Euechinoidea</taxon>
        <taxon>Echinacea</taxon>
        <taxon>Camarodonta</taxon>
        <taxon>Echinidea</taxon>
        <taxon>Strongylocentrotidae</taxon>
        <taxon>Strongylocentrotus</taxon>
    </lineage>
</organism>
<evidence type="ECO:0000313" key="1">
    <source>
        <dbReference type="EnsemblMetazoa" id="XP_786155"/>
    </source>
</evidence>
<dbReference type="RefSeq" id="XP_786155.1">
    <property type="nucleotide sequence ID" value="XM_781062.5"/>
</dbReference>
<dbReference type="AlphaFoldDB" id="A0A7M7RF84"/>
<proteinExistence type="predicted"/>
<name>A0A7M7RF84_STRPU</name>
<dbReference type="FunCoup" id="A0A7M7RF84">
    <property type="interactions" value="374"/>
</dbReference>
<dbReference type="EnsemblMetazoa" id="XM_781062">
    <property type="protein sequence ID" value="XP_786155"/>
    <property type="gene ID" value="LOC581038"/>
</dbReference>
<dbReference type="OMA" id="RKNGIAC"/>
<dbReference type="KEGG" id="spu:581038"/>
<dbReference type="PANTHER" id="PTHR34444">
    <property type="entry name" value="LOC361192"/>
    <property type="match status" value="1"/>
</dbReference>
<dbReference type="CTD" id="100857376"/>